<evidence type="ECO:0000256" key="1">
    <source>
        <dbReference type="ARBA" id="ARBA00022723"/>
    </source>
</evidence>
<evidence type="ECO:0000313" key="9">
    <source>
        <dbReference type="EMBL" id="CAG8090222.1"/>
    </source>
</evidence>
<dbReference type="EMBL" id="CAJVOS010000021">
    <property type="protein sequence ID" value="CAG8090222.1"/>
    <property type="molecule type" value="Genomic_DNA"/>
</dbReference>
<evidence type="ECO:0000256" key="6">
    <source>
        <dbReference type="ARBA" id="ARBA00023242"/>
    </source>
</evidence>
<name>A0A9W4HQQ0_PENOL</name>
<evidence type="ECO:0000313" key="10">
    <source>
        <dbReference type="Proteomes" id="UP001153618"/>
    </source>
</evidence>
<dbReference type="InterPro" id="IPR036864">
    <property type="entry name" value="Zn2-C6_fun-type_DNA-bd_sf"/>
</dbReference>
<dbReference type="PROSITE" id="PS50048">
    <property type="entry name" value="ZN2_CY6_FUNGAL_2"/>
    <property type="match status" value="1"/>
</dbReference>
<dbReference type="GO" id="GO:0008270">
    <property type="term" value="F:zinc ion binding"/>
    <property type="evidence" value="ECO:0007669"/>
    <property type="project" value="InterPro"/>
</dbReference>
<dbReference type="SMART" id="SM00066">
    <property type="entry name" value="GAL4"/>
    <property type="match status" value="1"/>
</dbReference>
<dbReference type="CDD" id="cd00067">
    <property type="entry name" value="GAL4"/>
    <property type="match status" value="1"/>
</dbReference>
<keyword evidence="5" id="KW-0804">Transcription</keyword>
<accession>A0A9W4HQQ0</accession>
<dbReference type="AlphaFoldDB" id="A0A9W4HQQ0"/>
<keyword evidence="3" id="KW-0805">Transcription regulation</keyword>
<dbReference type="Pfam" id="PF11951">
    <property type="entry name" value="Fungal_trans_2"/>
    <property type="match status" value="1"/>
</dbReference>
<keyword evidence="1" id="KW-0479">Metal-binding</keyword>
<keyword evidence="6" id="KW-0539">Nucleus</keyword>
<dbReference type="PROSITE" id="PS00463">
    <property type="entry name" value="ZN2_CY6_FUNGAL_1"/>
    <property type="match status" value="1"/>
</dbReference>
<evidence type="ECO:0000256" key="5">
    <source>
        <dbReference type="ARBA" id="ARBA00023163"/>
    </source>
</evidence>
<dbReference type="Proteomes" id="UP001153618">
    <property type="component" value="Unassembled WGS sequence"/>
</dbReference>
<dbReference type="PANTHER" id="PTHR36206">
    <property type="entry name" value="ASPERCRYPTIN BIOSYNTHESIS CLUSTER-SPECIFIC TRANSCRIPTION REGULATOR ATNN-RELATED"/>
    <property type="match status" value="1"/>
</dbReference>
<evidence type="ECO:0000256" key="4">
    <source>
        <dbReference type="ARBA" id="ARBA00023125"/>
    </source>
</evidence>
<evidence type="ECO:0000259" key="8">
    <source>
        <dbReference type="PROSITE" id="PS50048"/>
    </source>
</evidence>
<dbReference type="InterPro" id="IPR052360">
    <property type="entry name" value="Transcr_Regulatory_Proteins"/>
</dbReference>
<evidence type="ECO:0000256" key="2">
    <source>
        <dbReference type="ARBA" id="ARBA00022833"/>
    </source>
</evidence>
<feature type="domain" description="Zn(2)-C6 fungal-type" evidence="8">
    <location>
        <begin position="20"/>
        <end position="48"/>
    </location>
</feature>
<keyword evidence="2" id="KW-0862">Zinc</keyword>
<dbReference type="Pfam" id="PF00172">
    <property type="entry name" value="Zn_clus"/>
    <property type="match status" value="1"/>
</dbReference>
<dbReference type="OrthoDB" id="2593732at2759"/>
<protein>
    <recommendedName>
        <fullName evidence="8">Zn(2)-C6 fungal-type domain-containing protein</fullName>
    </recommendedName>
</protein>
<dbReference type="SUPFAM" id="SSF57701">
    <property type="entry name" value="Zn2/Cys6 DNA-binding domain"/>
    <property type="match status" value="1"/>
</dbReference>
<sequence length="567" mass="63217">MQGSSESQPQGNGRRKVKTGCKTCKARRVKCDESRPACRRCVSTGRVCNGYGIWGGGDNKSPVQCSQALSIHRTPVPETQRGLTSDELMSFDWFREKTTKKLAGLFTSDFWETLVFQASVQEPAVRHAVVALSAAHRSDFSHGPSAIAARGPNAEQFMLQNYNKAISYLRSASTSENAPDIRVILITCMIFVTLEYLRGHYTSGSSHLQYGIQLLSELSPHRSDSKTLPQMSRNHTTQATDFAHNALIDSYAQLTIQSAMFGIFPSHMCVTTHDQRICAQPYNFKSIIEARQPLDDLLHKVKCLKEDFHAAIETGSTIDHTAALATQAFIQQDLFAWRQAYDRLVASLQPIINLRDLAGSIIIRVYYEMASVMAGVSLSETEMAFDAYTDNFTAIIAGFHELSRAWSLSNVQTPDPKPDMESGNFHDRGFTIESGYIPPAYYTAMKCRIPQLRRQAIHALRLMPRREGIWNGILLADVLDEVVGIEEGRPRPGDPNPASRDPASGGTENQVFMTSVNESSRISDVKVLLSDTTDETQRDTYIGYKKMMLHGNWATCKQKIERRAAVT</sequence>
<comment type="caution">
    <text evidence="9">The sequence shown here is derived from an EMBL/GenBank/DDBJ whole genome shotgun (WGS) entry which is preliminary data.</text>
</comment>
<proteinExistence type="predicted"/>
<keyword evidence="4" id="KW-0238">DNA-binding</keyword>
<keyword evidence="10" id="KW-1185">Reference proteome</keyword>
<dbReference type="GO" id="GO:0000981">
    <property type="term" value="F:DNA-binding transcription factor activity, RNA polymerase II-specific"/>
    <property type="evidence" value="ECO:0007669"/>
    <property type="project" value="InterPro"/>
</dbReference>
<reference evidence="9" key="1">
    <citation type="submission" date="2021-07" db="EMBL/GenBank/DDBJ databases">
        <authorList>
            <person name="Branca A.L. A."/>
        </authorList>
    </citation>
    <scope>NUCLEOTIDE SEQUENCE</scope>
</reference>
<dbReference type="Gene3D" id="4.10.240.10">
    <property type="entry name" value="Zn(2)-C6 fungal-type DNA-binding domain"/>
    <property type="match status" value="1"/>
</dbReference>
<feature type="region of interest" description="Disordered" evidence="7">
    <location>
        <begin position="486"/>
        <end position="508"/>
    </location>
</feature>
<gene>
    <name evidence="9" type="ORF">POLS_LOCUS4367</name>
</gene>
<dbReference type="InterPro" id="IPR001138">
    <property type="entry name" value="Zn2Cys6_DnaBD"/>
</dbReference>
<evidence type="ECO:0000256" key="7">
    <source>
        <dbReference type="SAM" id="MobiDB-lite"/>
    </source>
</evidence>
<organism evidence="9 10">
    <name type="scientific">Penicillium olsonii</name>
    <dbReference type="NCBI Taxonomy" id="99116"/>
    <lineage>
        <taxon>Eukaryota</taxon>
        <taxon>Fungi</taxon>
        <taxon>Dikarya</taxon>
        <taxon>Ascomycota</taxon>
        <taxon>Pezizomycotina</taxon>
        <taxon>Eurotiomycetes</taxon>
        <taxon>Eurotiomycetidae</taxon>
        <taxon>Eurotiales</taxon>
        <taxon>Aspergillaceae</taxon>
        <taxon>Penicillium</taxon>
    </lineage>
</organism>
<dbReference type="InterPro" id="IPR021858">
    <property type="entry name" value="Fun_TF"/>
</dbReference>
<dbReference type="PANTHER" id="PTHR36206:SF16">
    <property type="entry name" value="TRANSCRIPTION FACTOR DOMAIN-CONTAINING PROTEIN-RELATED"/>
    <property type="match status" value="1"/>
</dbReference>
<dbReference type="GO" id="GO:0003677">
    <property type="term" value="F:DNA binding"/>
    <property type="evidence" value="ECO:0007669"/>
    <property type="project" value="UniProtKB-KW"/>
</dbReference>
<evidence type="ECO:0000256" key="3">
    <source>
        <dbReference type="ARBA" id="ARBA00023015"/>
    </source>
</evidence>